<feature type="coiled-coil region" evidence="1">
    <location>
        <begin position="170"/>
        <end position="197"/>
    </location>
</feature>
<reference evidence="4" key="1">
    <citation type="submission" date="2020-05" db="EMBL/GenBank/DDBJ databases">
        <title>Phylogenomic resolution of chytrid fungi.</title>
        <authorList>
            <person name="Stajich J.E."/>
            <person name="Amses K."/>
            <person name="Simmons R."/>
            <person name="Seto K."/>
            <person name="Myers J."/>
            <person name="Bonds A."/>
            <person name="Quandt C.A."/>
            <person name="Barry K."/>
            <person name="Liu P."/>
            <person name="Grigoriev I."/>
            <person name="Longcore J.E."/>
            <person name="James T.Y."/>
        </authorList>
    </citation>
    <scope>NUCLEOTIDE SEQUENCE</scope>
    <source>
        <strain evidence="4">JEL0318</strain>
    </source>
</reference>
<evidence type="ECO:0000259" key="3">
    <source>
        <dbReference type="PROSITE" id="PS50010"/>
    </source>
</evidence>
<dbReference type="GO" id="GO:0005085">
    <property type="term" value="F:guanyl-nucleotide exchange factor activity"/>
    <property type="evidence" value="ECO:0007669"/>
    <property type="project" value="InterPro"/>
</dbReference>
<dbReference type="InterPro" id="IPR000219">
    <property type="entry name" value="DH_dom"/>
</dbReference>
<evidence type="ECO:0000313" key="4">
    <source>
        <dbReference type="EMBL" id="KAJ3026932.1"/>
    </source>
</evidence>
<sequence>MRNSTHSLGSEVTVAASQTDSLSKLQATMGKMGGQLVDGAGLVGEWEKCLGRSGLSERLRNLEEENAKLRTEISMRVSSAPQSLPILQRAKTLSIGAADAVYGHVHPEVGRLEETVKVYEARIKHLEGLLKDNYRSLTESREITTDTINHLQSDVSVLRDQRGVWEGRAVEAERRERERAERRRKRWEAIVEFVTNEETYIHNLQTVHDYLSSLIKRRKRLSKRMSIMSTSTISQSTATPSSSLFSFPSESINGPDARRSGEDDSTYIDRLDTENEELEEVRGAIRGMLDVHGRMCSDVKALLSQEGSDTMGVVKLGDVFLRFAGAVQRPYIGYSVAALGAAREGRKSQVERLHEGREGERVEFVKGVVDRFAKERAG</sequence>
<evidence type="ECO:0000313" key="5">
    <source>
        <dbReference type="Proteomes" id="UP001212841"/>
    </source>
</evidence>
<feature type="compositionally biased region" description="Low complexity" evidence="2">
    <location>
        <begin position="232"/>
        <end position="251"/>
    </location>
</feature>
<evidence type="ECO:0000256" key="1">
    <source>
        <dbReference type="SAM" id="Coils"/>
    </source>
</evidence>
<dbReference type="AlphaFoldDB" id="A0AAD5RZR9"/>
<name>A0AAD5RZR9_9FUNG</name>
<accession>A0AAD5RZR9</accession>
<dbReference type="SUPFAM" id="SSF48065">
    <property type="entry name" value="DBL homology domain (DH-domain)"/>
    <property type="match status" value="1"/>
</dbReference>
<evidence type="ECO:0000256" key="2">
    <source>
        <dbReference type="SAM" id="MobiDB-lite"/>
    </source>
</evidence>
<dbReference type="EMBL" id="JADGJD010002944">
    <property type="protein sequence ID" value="KAJ3026932.1"/>
    <property type="molecule type" value="Genomic_DNA"/>
</dbReference>
<dbReference type="Proteomes" id="UP001212841">
    <property type="component" value="Unassembled WGS sequence"/>
</dbReference>
<feature type="domain" description="DH" evidence="3">
    <location>
        <begin position="185"/>
        <end position="334"/>
    </location>
</feature>
<protein>
    <recommendedName>
        <fullName evidence="3">DH domain-containing protein</fullName>
    </recommendedName>
</protein>
<feature type="non-terminal residue" evidence="4">
    <location>
        <position position="378"/>
    </location>
</feature>
<dbReference type="PROSITE" id="PS50010">
    <property type="entry name" value="DH_2"/>
    <property type="match status" value="1"/>
</dbReference>
<organism evidence="4 5">
    <name type="scientific">Rhizophlyctis rosea</name>
    <dbReference type="NCBI Taxonomy" id="64517"/>
    <lineage>
        <taxon>Eukaryota</taxon>
        <taxon>Fungi</taxon>
        <taxon>Fungi incertae sedis</taxon>
        <taxon>Chytridiomycota</taxon>
        <taxon>Chytridiomycota incertae sedis</taxon>
        <taxon>Chytridiomycetes</taxon>
        <taxon>Rhizophlyctidales</taxon>
        <taxon>Rhizophlyctidaceae</taxon>
        <taxon>Rhizophlyctis</taxon>
    </lineage>
</organism>
<proteinExistence type="predicted"/>
<dbReference type="Gene3D" id="1.20.900.10">
    <property type="entry name" value="Dbl homology (DH) domain"/>
    <property type="match status" value="1"/>
</dbReference>
<dbReference type="InterPro" id="IPR035899">
    <property type="entry name" value="DBL_dom_sf"/>
</dbReference>
<comment type="caution">
    <text evidence="4">The sequence shown here is derived from an EMBL/GenBank/DDBJ whole genome shotgun (WGS) entry which is preliminary data.</text>
</comment>
<keyword evidence="1" id="KW-0175">Coiled coil</keyword>
<gene>
    <name evidence="4" type="ORF">HK097_006271</name>
</gene>
<feature type="region of interest" description="Disordered" evidence="2">
    <location>
        <begin position="232"/>
        <end position="264"/>
    </location>
</feature>
<keyword evidence="5" id="KW-1185">Reference proteome</keyword>